<protein>
    <recommendedName>
        <fullName evidence="3">RNase H type-1 domain-containing protein</fullName>
    </recommendedName>
</protein>
<accession>A0ABR2E7R3</accession>
<evidence type="ECO:0008006" key="3">
    <source>
        <dbReference type="Google" id="ProtNLM"/>
    </source>
</evidence>
<dbReference type="InterPro" id="IPR052929">
    <property type="entry name" value="RNase_H-like_EbsB-rel"/>
</dbReference>
<keyword evidence="2" id="KW-1185">Reference proteome</keyword>
<dbReference type="Proteomes" id="UP001472677">
    <property type="component" value="Unassembled WGS sequence"/>
</dbReference>
<dbReference type="PANTHER" id="PTHR47074:SF21">
    <property type="entry name" value="RNASE H TYPE-1 DOMAIN-CONTAINING PROTEIN"/>
    <property type="match status" value="1"/>
</dbReference>
<reference evidence="1 2" key="1">
    <citation type="journal article" date="2024" name="G3 (Bethesda)">
        <title>Genome assembly of Hibiscus sabdariffa L. provides insights into metabolisms of medicinal natural products.</title>
        <authorList>
            <person name="Kim T."/>
        </authorList>
    </citation>
    <scope>NUCLEOTIDE SEQUENCE [LARGE SCALE GENOMIC DNA]</scope>
    <source>
        <strain evidence="1">TK-2024</strain>
        <tissue evidence="1">Old leaves</tissue>
    </source>
</reference>
<name>A0ABR2E7R3_9ROSI</name>
<sequence>MVLNTIGFNGGVQVMVPFNKSLKFLLGTNLSSNVIWEKFVWLGFAPPKVEIFRWSVIWGRVPVKSWMFFYCMLGVSCNLPVGSTKLLEAWGGICGANGKQWWLFIPFAVIWTVWLFRNEIVFKGKEVYLLQILYLVKYRLVIWIKAKFLDACISLDNLIVEPPLAIKICKKALKSKIIPRWLPPPMGFLKLNVDGRVAAGAFNCGMGGLLRNDKGVILFHFSDLLIVKMDCKLVVDWISLSVDSPPNFFNLVSELSDMVIKRGFVMRLTPRSCNVEAGRLAKAGIG</sequence>
<gene>
    <name evidence="1" type="ORF">V6N12_031045</name>
</gene>
<comment type="caution">
    <text evidence="1">The sequence shown here is derived from an EMBL/GenBank/DDBJ whole genome shotgun (WGS) entry which is preliminary data.</text>
</comment>
<evidence type="ECO:0000313" key="2">
    <source>
        <dbReference type="Proteomes" id="UP001472677"/>
    </source>
</evidence>
<evidence type="ECO:0000313" key="1">
    <source>
        <dbReference type="EMBL" id="KAK8554067.1"/>
    </source>
</evidence>
<dbReference type="EMBL" id="JBBPBM010000019">
    <property type="protein sequence ID" value="KAK8554067.1"/>
    <property type="molecule type" value="Genomic_DNA"/>
</dbReference>
<dbReference type="PANTHER" id="PTHR47074">
    <property type="entry name" value="BNAC02G40300D PROTEIN"/>
    <property type="match status" value="1"/>
</dbReference>
<proteinExistence type="predicted"/>
<organism evidence="1 2">
    <name type="scientific">Hibiscus sabdariffa</name>
    <name type="common">roselle</name>
    <dbReference type="NCBI Taxonomy" id="183260"/>
    <lineage>
        <taxon>Eukaryota</taxon>
        <taxon>Viridiplantae</taxon>
        <taxon>Streptophyta</taxon>
        <taxon>Embryophyta</taxon>
        <taxon>Tracheophyta</taxon>
        <taxon>Spermatophyta</taxon>
        <taxon>Magnoliopsida</taxon>
        <taxon>eudicotyledons</taxon>
        <taxon>Gunneridae</taxon>
        <taxon>Pentapetalae</taxon>
        <taxon>rosids</taxon>
        <taxon>malvids</taxon>
        <taxon>Malvales</taxon>
        <taxon>Malvaceae</taxon>
        <taxon>Malvoideae</taxon>
        <taxon>Hibiscus</taxon>
    </lineage>
</organism>